<proteinExistence type="predicted"/>
<comment type="caution">
    <text evidence="3">The sequence shown here is derived from an EMBL/GenBank/DDBJ whole genome shotgun (WGS) entry which is preliminary data.</text>
</comment>
<organism evidence="3 4">
    <name type="scientific">Fusarium fujikuroi</name>
    <name type="common">Bakanae and foot rot disease fungus</name>
    <name type="synonym">Gibberella fujikuroi</name>
    <dbReference type="NCBI Taxonomy" id="5127"/>
    <lineage>
        <taxon>Eukaryota</taxon>
        <taxon>Fungi</taxon>
        <taxon>Dikarya</taxon>
        <taxon>Ascomycota</taxon>
        <taxon>Pezizomycotina</taxon>
        <taxon>Sordariomycetes</taxon>
        <taxon>Hypocreomycetidae</taxon>
        <taxon>Hypocreales</taxon>
        <taxon>Nectriaceae</taxon>
        <taxon>Fusarium</taxon>
        <taxon>Fusarium fujikuroi species complex</taxon>
    </lineage>
</organism>
<protein>
    <recommendedName>
        <fullName evidence="2">DUF6590 domain-containing protein</fullName>
    </recommendedName>
</protein>
<reference evidence="3" key="1">
    <citation type="submission" date="2019-05" db="EMBL/GenBank/DDBJ databases">
        <authorList>
            <person name="Piombo E."/>
        </authorList>
    </citation>
    <scope>NUCLEOTIDE SEQUENCE</scope>
    <source>
        <strain evidence="3">C2S</strain>
    </source>
</reference>
<evidence type="ECO:0000256" key="1">
    <source>
        <dbReference type="SAM" id="MobiDB-lite"/>
    </source>
</evidence>
<dbReference type="Proteomes" id="UP000760494">
    <property type="component" value="Unassembled WGS sequence"/>
</dbReference>
<feature type="region of interest" description="Disordered" evidence="1">
    <location>
        <begin position="118"/>
        <end position="161"/>
    </location>
</feature>
<dbReference type="EMBL" id="CABFJX010000035">
    <property type="protein sequence ID" value="VTT59673.1"/>
    <property type="molecule type" value="Genomic_DNA"/>
</dbReference>
<evidence type="ECO:0000259" key="2">
    <source>
        <dbReference type="Pfam" id="PF20233"/>
    </source>
</evidence>
<name>A0A9Q9REI8_FUSFU</name>
<feature type="domain" description="DUF6590" evidence="2">
    <location>
        <begin position="219"/>
        <end position="297"/>
    </location>
</feature>
<dbReference type="AlphaFoldDB" id="A0A9Q9REI8"/>
<dbReference type="InterPro" id="IPR046497">
    <property type="entry name" value="DUF6590"/>
</dbReference>
<feature type="compositionally biased region" description="Low complexity" evidence="1">
    <location>
        <begin position="144"/>
        <end position="160"/>
    </location>
</feature>
<evidence type="ECO:0000313" key="3">
    <source>
        <dbReference type="EMBL" id="VTT59673.1"/>
    </source>
</evidence>
<gene>
    <name evidence="3" type="ORF">C2S_3932</name>
</gene>
<accession>A0A9Q9REI8</accession>
<sequence length="407" mass="46147">MPSFNDNRIRKPYHRSRGLIRNRNLQQSLNINTSQRADKFKTNIFAHAHFSPTQPSRPTWKQEDARLHVEKKDSISFLMSSLHSAADDWECKDCSWQLRNLAAKFYTQFHSNNKGLPTSYPTEMAAREPSSYRRSRHHRRRNSDAVSMRSASSVRSSASSNLGGDVAYLRRCTLTKDVGQDGQSFYGVHQAHLDLSLGETVSVHMRPTDQRRKLSELGPGTIVSAPFHSQNRDEKVSTTNYHTAVSGFGSIYSKYRKMITIEIWGDHAVCLPIYSYNGKGLENRGGMADEYMDIRDIDDDEPEDGDTHHKPLMAIRSEGWPGKNTFICGRSVVKLTEKITHHAFQKCSIEGSLTNSDFQRMYKAYLGLLQSKALEVFGKPVEATIIPSKVLVLLLMPLTSKKHRSVP</sequence>
<evidence type="ECO:0000313" key="4">
    <source>
        <dbReference type="Proteomes" id="UP000760494"/>
    </source>
</evidence>
<dbReference type="Pfam" id="PF20233">
    <property type="entry name" value="DUF6590"/>
    <property type="match status" value="1"/>
</dbReference>